<dbReference type="SUPFAM" id="SSF51161">
    <property type="entry name" value="Trimeric LpxA-like enzymes"/>
    <property type="match status" value="1"/>
</dbReference>
<evidence type="ECO:0000313" key="2">
    <source>
        <dbReference type="EMBL" id="PRY49340.1"/>
    </source>
</evidence>
<feature type="compositionally biased region" description="Low complexity" evidence="1">
    <location>
        <begin position="1"/>
        <end position="13"/>
    </location>
</feature>
<dbReference type="Pfam" id="PF00132">
    <property type="entry name" value="Hexapep"/>
    <property type="match status" value="1"/>
</dbReference>
<dbReference type="OrthoDB" id="2643438at2"/>
<name>A0A2T0TUL2_9ACTN</name>
<dbReference type="GO" id="GO:0016740">
    <property type="term" value="F:transferase activity"/>
    <property type="evidence" value="ECO:0007669"/>
    <property type="project" value="UniProtKB-KW"/>
</dbReference>
<feature type="region of interest" description="Disordered" evidence="1">
    <location>
        <begin position="1"/>
        <end position="26"/>
    </location>
</feature>
<accession>A0A2T0TUL2</accession>
<gene>
    <name evidence="2" type="ORF">LY71_106117</name>
</gene>
<dbReference type="Proteomes" id="UP000239210">
    <property type="component" value="Unassembled WGS sequence"/>
</dbReference>
<sequence length="264" mass="26970">MAASTATTTGGPAPHRPGPAPALPGGALPGGAVLRRWVIRRAGELRGRPLAIDERIGVGYLASLVVERGVMAARGAVRFPGRPSRPFVGRGVRLRGKRQLTLGRGVTLGHGCLVDATSVEGVHLGDGVTVGRNTRVECTGSVATLGRGLVVGAGAGLGSDNLYGCAGGVRIGADTIVGEFVSFHSEDHVFTSREVPIRDQGVTHRGIEVGAGCWIGSRVTVLDGARIGDGCVIAAGAVVVAGEYPAHGVYGGVPARLLRMRPED</sequence>
<dbReference type="PANTHER" id="PTHR23416:SF78">
    <property type="entry name" value="LIPOPOLYSACCHARIDE BIOSYNTHESIS O-ACETYL TRANSFERASE WBBJ-RELATED"/>
    <property type="match status" value="1"/>
</dbReference>
<dbReference type="InterPro" id="IPR011004">
    <property type="entry name" value="Trimer_LpxA-like_sf"/>
</dbReference>
<evidence type="ECO:0000256" key="1">
    <source>
        <dbReference type="SAM" id="MobiDB-lite"/>
    </source>
</evidence>
<evidence type="ECO:0000313" key="3">
    <source>
        <dbReference type="Proteomes" id="UP000239210"/>
    </source>
</evidence>
<dbReference type="InterPro" id="IPR051159">
    <property type="entry name" value="Hexapeptide_acetyltransf"/>
</dbReference>
<protein>
    <submittedName>
        <fullName evidence="2">Transferase family hexapeptide repeat protein</fullName>
    </submittedName>
</protein>
<proteinExistence type="predicted"/>
<dbReference type="InterPro" id="IPR001451">
    <property type="entry name" value="Hexapep"/>
</dbReference>
<keyword evidence="2" id="KW-0808">Transferase</keyword>
<dbReference type="EMBL" id="PVTG01000006">
    <property type="protein sequence ID" value="PRY49340.1"/>
    <property type="molecule type" value="Genomic_DNA"/>
</dbReference>
<reference evidence="2 3" key="1">
    <citation type="submission" date="2018-03" db="EMBL/GenBank/DDBJ databases">
        <title>Genomic Encyclopedia of Archaeal and Bacterial Type Strains, Phase II (KMG-II): from individual species to whole genera.</title>
        <authorList>
            <person name="Goeker M."/>
        </authorList>
    </citation>
    <scope>NUCLEOTIDE SEQUENCE [LARGE SCALE GENOMIC DNA]</scope>
    <source>
        <strain evidence="2 3">DSM 45416</strain>
    </source>
</reference>
<comment type="caution">
    <text evidence="2">The sequence shown here is derived from an EMBL/GenBank/DDBJ whole genome shotgun (WGS) entry which is preliminary data.</text>
</comment>
<dbReference type="RefSeq" id="WP_106276976.1">
    <property type="nucleotide sequence ID" value="NZ_PVTG01000006.1"/>
</dbReference>
<dbReference type="Pfam" id="PF14602">
    <property type="entry name" value="Hexapep_2"/>
    <property type="match status" value="1"/>
</dbReference>
<dbReference type="PANTHER" id="PTHR23416">
    <property type="entry name" value="SIALIC ACID SYNTHASE-RELATED"/>
    <property type="match status" value="1"/>
</dbReference>
<dbReference type="AlphaFoldDB" id="A0A2T0TUL2"/>
<dbReference type="Gene3D" id="2.160.10.10">
    <property type="entry name" value="Hexapeptide repeat proteins"/>
    <property type="match status" value="2"/>
</dbReference>
<organism evidence="2 3">
    <name type="scientific">Geodermatophilus tzadiensis</name>
    <dbReference type="NCBI Taxonomy" id="1137988"/>
    <lineage>
        <taxon>Bacteria</taxon>
        <taxon>Bacillati</taxon>
        <taxon>Actinomycetota</taxon>
        <taxon>Actinomycetes</taxon>
        <taxon>Geodermatophilales</taxon>
        <taxon>Geodermatophilaceae</taxon>
        <taxon>Geodermatophilus</taxon>
    </lineage>
</organism>
<keyword evidence="3" id="KW-1185">Reference proteome</keyword>